<keyword evidence="3" id="KW-1185">Reference proteome</keyword>
<reference evidence="2 3" key="1">
    <citation type="submission" date="2017-01" db="EMBL/GenBank/DDBJ databases">
        <title>Deconstructing symbiosis and pathogenesis requirements using a combined genomic-metabolomic approach.</title>
        <authorList>
            <person name="Tobias N.J."/>
            <person name="Wolff H."/>
            <person name="Djahanschiri B."/>
            <person name="Ebersberger I."/>
            <person name="Bode H.B."/>
        </authorList>
    </citation>
    <scope>NUCLEOTIDE SEQUENCE [LARGE SCALE GENOMIC DNA]</scope>
    <source>
        <strain evidence="2 3">DSM 4764</strain>
    </source>
</reference>
<dbReference type="RefSeq" id="WP_279625522.1">
    <property type="nucleotide sequence ID" value="NZ_CAWNHF010000113.1"/>
</dbReference>
<dbReference type="EMBL" id="MUBK01000020">
    <property type="protein sequence ID" value="OTA19261.1"/>
    <property type="molecule type" value="Genomic_DNA"/>
</dbReference>
<dbReference type="Proteomes" id="UP000194204">
    <property type="component" value="Unassembled WGS sequence"/>
</dbReference>
<protein>
    <submittedName>
        <fullName evidence="2">Uncharacterized protein</fullName>
    </submittedName>
</protein>
<feature type="transmembrane region" description="Helical" evidence="1">
    <location>
        <begin position="21"/>
        <end position="39"/>
    </location>
</feature>
<proteinExistence type="predicted"/>
<keyword evidence="1" id="KW-0812">Transmembrane</keyword>
<name>A0A1Y2SMB5_9GAMM</name>
<evidence type="ECO:0000313" key="2">
    <source>
        <dbReference type="EMBL" id="OTA19261.1"/>
    </source>
</evidence>
<evidence type="ECO:0000313" key="3">
    <source>
        <dbReference type="Proteomes" id="UP000194204"/>
    </source>
</evidence>
<sequence length="44" mass="5268">MKKYQFPSMASDENKDYSEPVIKHTLLIVVLYIMIFYRATLNKK</sequence>
<dbReference type="AlphaFoldDB" id="A0A1Y2SMB5"/>
<accession>A0A1Y2SMB5</accession>
<evidence type="ECO:0000256" key="1">
    <source>
        <dbReference type="SAM" id="Phobius"/>
    </source>
</evidence>
<keyword evidence="1" id="KW-0472">Membrane</keyword>
<gene>
    <name evidence="2" type="ORF">Xbed_02479</name>
</gene>
<organism evidence="2 3">
    <name type="scientific">Xenorhabdus beddingii</name>
    <dbReference type="NCBI Taxonomy" id="40578"/>
    <lineage>
        <taxon>Bacteria</taxon>
        <taxon>Pseudomonadati</taxon>
        <taxon>Pseudomonadota</taxon>
        <taxon>Gammaproteobacteria</taxon>
        <taxon>Enterobacterales</taxon>
        <taxon>Morganellaceae</taxon>
        <taxon>Xenorhabdus</taxon>
    </lineage>
</organism>
<keyword evidence="1" id="KW-1133">Transmembrane helix</keyword>
<comment type="caution">
    <text evidence="2">The sequence shown here is derived from an EMBL/GenBank/DDBJ whole genome shotgun (WGS) entry which is preliminary data.</text>
</comment>